<dbReference type="Pfam" id="PF00160">
    <property type="entry name" value="Pro_isomerase"/>
    <property type="match status" value="1"/>
</dbReference>
<dbReference type="CDD" id="cd00317">
    <property type="entry name" value="cyclophilin"/>
    <property type="match status" value="1"/>
</dbReference>
<evidence type="ECO:0000313" key="7">
    <source>
        <dbReference type="Proteomes" id="UP000824037"/>
    </source>
</evidence>
<keyword evidence="2 6" id="KW-0413">Isomerase</keyword>
<dbReference type="PRINTS" id="PR00153">
    <property type="entry name" value="CSAPPISMRASE"/>
</dbReference>
<dbReference type="Gene3D" id="2.40.100.10">
    <property type="entry name" value="Cyclophilin-like"/>
    <property type="match status" value="1"/>
</dbReference>
<reference evidence="6" key="1">
    <citation type="journal article" date="2021" name="PeerJ">
        <title>Extensive microbial diversity within the chicken gut microbiome revealed by metagenomics and culture.</title>
        <authorList>
            <person name="Gilroy R."/>
            <person name="Ravi A."/>
            <person name="Getino M."/>
            <person name="Pursley I."/>
            <person name="Horton D.L."/>
            <person name="Alikhan N.F."/>
            <person name="Baker D."/>
            <person name="Gharbi K."/>
            <person name="Hall N."/>
            <person name="Watson M."/>
            <person name="Adriaenssens E.M."/>
            <person name="Foster-Nyarko E."/>
            <person name="Jarju S."/>
            <person name="Secka A."/>
            <person name="Antonio M."/>
            <person name="Oren A."/>
            <person name="Chaudhuri R.R."/>
            <person name="La Ragione R."/>
            <person name="Hildebrand F."/>
            <person name="Pallen M.J."/>
        </authorList>
    </citation>
    <scope>NUCLEOTIDE SEQUENCE</scope>
    <source>
        <strain evidence="6">ChiGjej4B4-7305</strain>
    </source>
</reference>
<feature type="region of interest" description="Disordered" evidence="3">
    <location>
        <begin position="67"/>
        <end position="112"/>
    </location>
</feature>
<feature type="compositionally biased region" description="Low complexity" evidence="3">
    <location>
        <begin position="85"/>
        <end position="97"/>
    </location>
</feature>
<comment type="similarity">
    <text evidence="2">Belongs to the cyclophilin-type PPIase family.</text>
</comment>
<keyword evidence="4" id="KW-0812">Transmembrane</keyword>
<feature type="compositionally biased region" description="Pro residues" evidence="3">
    <location>
        <begin position="98"/>
        <end position="110"/>
    </location>
</feature>
<keyword evidence="4" id="KW-0472">Membrane</keyword>
<evidence type="ECO:0000256" key="2">
    <source>
        <dbReference type="RuleBase" id="RU363019"/>
    </source>
</evidence>
<dbReference type="InterPro" id="IPR002130">
    <property type="entry name" value="Cyclophilin-type_PPIase_dom"/>
</dbReference>
<protein>
    <recommendedName>
        <fullName evidence="2">Peptidyl-prolyl cis-trans isomerase</fullName>
        <shortName evidence="2">PPIase</shortName>
        <ecNumber evidence="2">5.2.1.8</ecNumber>
    </recommendedName>
</protein>
<dbReference type="EMBL" id="DXBY01000351">
    <property type="protein sequence ID" value="HIZ38213.1"/>
    <property type="molecule type" value="Genomic_DNA"/>
</dbReference>
<comment type="function">
    <text evidence="1 2">PPIases accelerate the folding of proteins. It catalyzes the cis-trans isomerization of proline imidic peptide bonds in oligopeptides.</text>
</comment>
<feature type="transmembrane region" description="Helical" evidence="4">
    <location>
        <begin position="42"/>
        <end position="61"/>
    </location>
</feature>
<dbReference type="PROSITE" id="PS50072">
    <property type="entry name" value="CSA_PPIASE_2"/>
    <property type="match status" value="1"/>
</dbReference>
<name>A0A9D2J6B7_9MICO</name>
<dbReference type="EC" id="5.2.1.8" evidence="2"/>
<comment type="caution">
    <text evidence="6">The sequence shown here is derived from an EMBL/GenBank/DDBJ whole genome shotgun (WGS) entry which is preliminary data.</text>
</comment>
<dbReference type="AlphaFoldDB" id="A0A9D2J6B7"/>
<keyword evidence="4" id="KW-1133">Transmembrane helix</keyword>
<evidence type="ECO:0000256" key="1">
    <source>
        <dbReference type="ARBA" id="ARBA00002388"/>
    </source>
</evidence>
<dbReference type="PANTHER" id="PTHR45625">
    <property type="entry name" value="PEPTIDYL-PROLYL CIS-TRANS ISOMERASE-RELATED"/>
    <property type="match status" value="1"/>
</dbReference>
<dbReference type="InterPro" id="IPR044666">
    <property type="entry name" value="Cyclophilin_A-like"/>
</dbReference>
<comment type="catalytic activity">
    <reaction evidence="2">
        <text>[protein]-peptidylproline (omega=180) = [protein]-peptidylproline (omega=0)</text>
        <dbReference type="Rhea" id="RHEA:16237"/>
        <dbReference type="Rhea" id="RHEA-COMP:10747"/>
        <dbReference type="Rhea" id="RHEA-COMP:10748"/>
        <dbReference type="ChEBI" id="CHEBI:83833"/>
        <dbReference type="ChEBI" id="CHEBI:83834"/>
        <dbReference type="EC" id="5.2.1.8"/>
    </reaction>
</comment>
<dbReference type="Proteomes" id="UP000824037">
    <property type="component" value="Unassembled WGS sequence"/>
</dbReference>
<dbReference type="SUPFAM" id="SSF50891">
    <property type="entry name" value="Cyclophilin-like"/>
    <property type="match status" value="1"/>
</dbReference>
<organism evidence="6 7">
    <name type="scientific">Candidatus Ruania gallistercoris</name>
    <dbReference type="NCBI Taxonomy" id="2838746"/>
    <lineage>
        <taxon>Bacteria</taxon>
        <taxon>Bacillati</taxon>
        <taxon>Actinomycetota</taxon>
        <taxon>Actinomycetes</taxon>
        <taxon>Micrococcales</taxon>
        <taxon>Ruaniaceae</taxon>
        <taxon>Ruania</taxon>
    </lineage>
</organism>
<dbReference type="GO" id="GO:0003755">
    <property type="term" value="F:peptidyl-prolyl cis-trans isomerase activity"/>
    <property type="evidence" value="ECO:0007669"/>
    <property type="project" value="UniProtKB-UniRule"/>
</dbReference>
<feature type="domain" description="PPIase cyclophilin-type" evidence="5">
    <location>
        <begin position="123"/>
        <end position="276"/>
    </location>
</feature>
<gene>
    <name evidence="6" type="ORF">H9815_20745</name>
</gene>
<dbReference type="InterPro" id="IPR029000">
    <property type="entry name" value="Cyclophilin-like_dom_sf"/>
</dbReference>
<evidence type="ECO:0000256" key="4">
    <source>
        <dbReference type="SAM" id="Phobius"/>
    </source>
</evidence>
<accession>A0A9D2J6B7</accession>
<feature type="region of interest" description="Disordered" evidence="3">
    <location>
        <begin position="255"/>
        <end position="277"/>
    </location>
</feature>
<sequence length="277" mass="28887">MIDDEGGGVSPSKREREYARRRYQKRLERQARAARVARRNRIIAATVAGVLIVAGAIALIVTQQGEDAPQASPTPAEPMPSGEQTSSSEDSSLEPLPTTQPEPYSAPPPETDALDTEWQATIQTNLGDIAVTLAGADAPQAVSSFLMLAGDGYFDGTACHRLLPDSLLQCGDPTATGSGGPGYSFGPVENAPTDDVYPAGTLAMARQAGNGESMGSQFFLVFNEVSLPSDEAGGYTVFGQITEGLEILEQIGAAGTADGSSDGRPAENVIIESVDIQ</sequence>
<keyword evidence="2" id="KW-0697">Rotamase</keyword>
<evidence type="ECO:0000313" key="6">
    <source>
        <dbReference type="EMBL" id="HIZ38213.1"/>
    </source>
</evidence>
<evidence type="ECO:0000256" key="3">
    <source>
        <dbReference type="SAM" id="MobiDB-lite"/>
    </source>
</evidence>
<proteinExistence type="inferred from homology"/>
<reference evidence="6" key="2">
    <citation type="submission" date="2021-04" db="EMBL/GenBank/DDBJ databases">
        <authorList>
            <person name="Gilroy R."/>
        </authorList>
    </citation>
    <scope>NUCLEOTIDE SEQUENCE</scope>
    <source>
        <strain evidence="6">ChiGjej4B4-7305</strain>
    </source>
</reference>
<evidence type="ECO:0000259" key="5">
    <source>
        <dbReference type="PROSITE" id="PS50072"/>
    </source>
</evidence>
<dbReference type="PANTHER" id="PTHR45625:SF3">
    <property type="entry name" value="PEPTIDYL-PROLYL CIS-TRANS ISOMERASE B-RELATED"/>
    <property type="match status" value="1"/>
</dbReference>